<proteinExistence type="predicted"/>
<dbReference type="InterPro" id="IPR013519">
    <property type="entry name" value="Int_alpha_beta-p"/>
</dbReference>
<dbReference type="PROSITE" id="PS51470">
    <property type="entry name" value="FG_GAP"/>
    <property type="match status" value="2"/>
</dbReference>
<evidence type="ECO:0000313" key="7">
    <source>
        <dbReference type="Proteomes" id="UP000249046"/>
    </source>
</evidence>
<dbReference type="EMBL" id="QFPO01000011">
    <property type="protein sequence ID" value="PZQ12865.1"/>
    <property type="molecule type" value="Genomic_DNA"/>
</dbReference>
<dbReference type="PANTHER" id="PTHR23221:SF7">
    <property type="entry name" value="PHOSPHATIDYLINOSITOL-GLYCAN-SPECIFIC PHOSPHOLIPASE D"/>
    <property type="match status" value="1"/>
</dbReference>
<dbReference type="Pfam" id="PF01839">
    <property type="entry name" value="FG-GAP"/>
    <property type="match status" value="3"/>
</dbReference>
<dbReference type="InterPro" id="IPR028994">
    <property type="entry name" value="Integrin_alpha_N"/>
</dbReference>
<name>A0A2W5KD32_9GAMM</name>
<keyword evidence="2" id="KW-0677">Repeat</keyword>
<dbReference type="InterPro" id="IPR013517">
    <property type="entry name" value="FG-GAP"/>
</dbReference>
<dbReference type="AlphaFoldDB" id="A0A2W5KD32"/>
<dbReference type="GO" id="GO:0008305">
    <property type="term" value="C:integrin complex"/>
    <property type="evidence" value="ECO:0007669"/>
    <property type="project" value="InterPro"/>
</dbReference>
<feature type="signal peptide" evidence="5">
    <location>
        <begin position="1"/>
        <end position="30"/>
    </location>
</feature>
<dbReference type="PANTHER" id="PTHR23221">
    <property type="entry name" value="GLYCOSYLPHOSPHATIDYLINOSITOL PHOSPHOLIPASE D"/>
    <property type="match status" value="1"/>
</dbReference>
<organism evidence="6 7">
    <name type="scientific">Rhodanobacter denitrificans</name>
    <dbReference type="NCBI Taxonomy" id="666685"/>
    <lineage>
        <taxon>Bacteria</taxon>
        <taxon>Pseudomonadati</taxon>
        <taxon>Pseudomonadota</taxon>
        <taxon>Gammaproteobacteria</taxon>
        <taxon>Lysobacterales</taxon>
        <taxon>Rhodanobacteraceae</taxon>
        <taxon>Rhodanobacter</taxon>
    </lineage>
</organism>
<keyword evidence="1 5" id="KW-0732">Signal</keyword>
<evidence type="ECO:0000256" key="5">
    <source>
        <dbReference type="SAM" id="SignalP"/>
    </source>
</evidence>
<dbReference type="SMART" id="SM00191">
    <property type="entry name" value="Int_alpha"/>
    <property type="match status" value="6"/>
</dbReference>
<evidence type="ECO:0000313" key="6">
    <source>
        <dbReference type="EMBL" id="PZQ12865.1"/>
    </source>
</evidence>
<dbReference type="SUPFAM" id="SSF69318">
    <property type="entry name" value="Integrin alpha N-terminal domain"/>
    <property type="match status" value="3"/>
</dbReference>
<dbReference type="GO" id="GO:0016787">
    <property type="term" value="F:hydrolase activity"/>
    <property type="evidence" value="ECO:0007669"/>
    <property type="project" value="UniProtKB-KW"/>
</dbReference>
<accession>A0A2W5KD32</accession>
<sequence>MSIARIMPAAWLRRGWPWLAVAMLAGPVAAADQVGPFRNLLLRNPYADPADGGFGRGIVGGDFDDDGVDDLAIAESGSTRLRIALGVAWDLSTTNPLIPFLTSTVTTPFQSGVLARGDFDGDGRDEIAVGHPFVNVGGAAGAGTVYVLDRAVNGVWSVQATIRAGGTFPGSPVAQAHLGNALASGDFDDDGYDDLAIGLRGQVVAGQDGAGAVMVVYGTAGGLAAPGARLFDRSNDGLTFAPREGDRYGWAVAAGDFDADGYDELAVGVPNATCPNGTDRGGGVVVLAGSAAGVVTSATRIWRPGALGIDGDCASSGGFGSALTAGDFDTLIVMADDLVIGAPTTDGGGAVHVIYGSSTGLDAARNQRMTPPVLPGIDSSDARFGQVLLDAHLAYDCVFISCLARSLAIGAPFTDVDGVDAAGAVWLVMPRLGASSLDPATIRPILPKRPLRIAGPRANEQFGSALAAGDFNDDSRADLAIGAYLYDEADATDAGAVQVLYQSDYLFVEPFD</sequence>
<dbReference type="Gene3D" id="2.130.10.130">
    <property type="entry name" value="Integrin alpha, N-terminal"/>
    <property type="match status" value="3"/>
</dbReference>
<evidence type="ECO:0000256" key="2">
    <source>
        <dbReference type="ARBA" id="ARBA00022737"/>
    </source>
</evidence>
<keyword evidence="4" id="KW-0325">Glycoprotein</keyword>
<dbReference type="GO" id="GO:0007155">
    <property type="term" value="P:cell adhesion"/>
    <property type="evidence" value="ECO:0007669"/>
    <property type="project" value="InterPro"/>
</dbReference>
<protein>
    <recommendedName>
        <fullName evidence="8">FG-GAP repeat protein</fullName>
    </recommendedName>
</protein>
<evidence type="ECO:0000256" key="3">
    <source>
        <dbReference type="ARBA" id="ARBA00022801"/>
    </source>
</evidence>
<keyword evidence="3" id="KW-0378">Hydrolase</keyword>
<evidence type="ECO:0000256" key="1">
    <source>
        <dbReference type="ARBA" id="ARBA00022729"/>
    </source>
</evidence>
<gene>
    <name evidence="6" type="ORF">DI564_12535</name>
</gene>
<dbReference type="Proteomes" id="UP000249046">
    <property type="component" value="Unassembled WGS sequence"/>
</dbReference>
<evidence type="ECO:0000256" key="4">
    <source>
        <dbReference type="ARBA" id="ARBA00023180"/>
    </source>
</evidence>
<dbReference type="PRINTS" id="PR01185">
    <property type="entry name" value="INTEGRINA"/>
</dbReference>
<evidence type="ECO:0008006" key="8">
    <source>
        <dbReference type="Google" id="ProtNLM"/>
    </source>
</evidence>
<reference evidence="6 7" key="1">
    <citation type="submission" date="2017-08" db="EMBL/GenBank/DDBJ databases">
        <title>Infants hospitalized years apart are colonized by the same room-sourced microbial strains.</title>
        <authorList>
            <person name="Brooks B."/>
            <person name="Olm M.R."/>
            <person name="Firek B.A."/>
            <person name="Baker R."/>
            <person name="Thomas B.C."/>
            <person name="Morowitz M.J."/>
            <person name="Banfield J.F."/>
        </authorList>
    </citation>
    <scope>NUCLEOTIDE SEQUENCE [LARGE SCALE GENOMIC DNA]</scope>
    <source>
        <strain evidence="6">S2_005_003_R2_42</strain>
    </source>
</reference>
<dbReference type="InterPro" id="IPR000413">
    <property type="entry name" value="Integrin_alpha"/>
</dbReference>
<comment type="caution">
    <text evidence="6">The sequence shown here is derived from an EMBL/GenBank/DDBJ whole genome shotgun (WGS) entry which is preliminary data.</text>
</comment>
<feature type="chain" id="PRO_5016136245" description="FG-GAP repeat protein" evidence="5">
    <location>
        <begin position="31"/>
        <end position="512"/>
    </location>
</feature>